<protein>
    <recommendedName>
        <fullName evidence="3">Fungal N-terminal domain-containing protein</fullName>
    </recommendedName>
</protein>
<evidence type="ECO:0000313" key="2">
    <source>
        <dbReference type="Proteomes" id="UP001219568"/>
    </source>
</evidence>
<dbReference type="EMBL" id="JAQJZL010000015">
    <property type="protein sequence ID" value="KAJ6027425.1"/>
    <property type="molecule type" value="Genomic_DNA"/>
</dbReference>
<dbReference type="Proteomes" id="UP001219568">
    <property type="component" value="Unassembled WGS sequence"/>
</dbReference>
<gene>
    <name evidence="1" type="ORF">N7460_012242</name>
</gene>
<reference evidence="1" key="1">
    <citation type="journal article" date="2023" name="IMA Fungus">
        <title>Comparative genomic study of the Penicillium genus elucidates a diverse pangenome and 15 lateral gene transfer events.</title>
        <authorList>
            <person name="Petersen C."/>
            <person name="Sorensen T."/>
            <person name="Nielsen M.R."/>
            <person name="Sondergaard T.E."/>
            <person name="Sorensen J.L."/>
            <person name="Fitzpatrick D.A."/>
            <person name="Frisvad J.C."/>
            <person name="Nielsen K.L."/>
        </authorList>
    </citation>
    <scope>NUCLEOTIDE SEQUENCE</scope>
    <source>
        <strain evidence="1">IBT 15450</strain>
    </source>
</reference>
<organism evidence="1 2">
    <name type="scientific">Penicillium canescens</name>
    <dbReference type="NCBI Taxonomy" id="5083"/>
    <lineage>
        <taxon>Eukaryota</taxon>
        <taxon>Fungi</taxon>
        <taxon>Dikarya</taxon>
        <taxon>Ascomycota</taxon>
        <taxon>Pezizomycotina</taxon>
        <taxon>Eurotiomycetes</taxon>
        <taxon>Eurotiomycetidae</taxon>
        <taxon>Eurotiales</taxon>
        <taxon>Aspergillaceae</taxon>
        <taxon>Penicillium</taxon>
    </lineage>
</organism>
<reference evidence="1" key="2">
    <citation type="submission" date="2023-01" db="EMBL/GenBank/DDBJ databases">
        <authorList>
            <person name="Petersen C."/>
        </authorList>
    </citation>
    <scope>NUCLEOTIDE SEQUENCE</scope>
    <source>
        <strain evidence="1">IBT 15450</strain>
    </source>
</reference>
<name>A0AAD6I215_PENCN</name>
<proteinExistence type="predicted"/>
<dbReference type="AlphaFoldDB" id="A0AAD6I215"/>
<accession>A0AAD6I215</accession>
<keyword evidence="2" id="KW-1185">Reference proteome</keyword>
<evidence type="ECO:0000313" key="1">
    <source>
        <dbReference type="EMBL" id="KAJ6027425.1"/>
    </source>
</evidence>
<comment type="caution">
    <text evidence="1">The sequence shown here is derived from an EMBL/GenBank/DDBJ whole genome shotgun (WGS) entry which is preliminary data.</text>
</comment>
<sequence length="170" mass="18481">MDVVGSVSAILSIAAAGAQCSFKLVSFVSQIKGASESISNAAEDVSITANILQQLGDLIQDTMEEQALSERLLDREVAVESTATSSANPSRSQKSILNETALDIVLNLGKKCSDIFASLNLALQNASQQLSARPRTKQRVKLTHKEMLKWPFLQPDIKKMRDELANIRLP</sequence>
<evidence type="ECO:0008006" key="3">
    <source>
        <dbReference type="Google" id="ProtNLM"/>
    </source>
</evidence>